<proteinExistence type="predicted"/>
<accession>A0ABP3WKQ2</accession>
<dbReference type="EMBL" id="BAAAFA010000016">
    <property type="protein sequence ID" value="GAA0824006.1"/>
    <property type="molecule type" value="Genomic_DNA"/>
</dbReference>
<feature type="transmembrane region" description="Helical" evidence="1">
    <location>
        <begin position="36"/>
        <end position="58"/>
    </location>
</feature>
<dbReference type="Proteomes" id="UP001500021">
    <property type="component" value="Unassembled WGS sequence"/>
</dbReference>
<gene>
    <name evidence="2" type="ORF">GCM10009111_34440</name>
</gene>
<keyword evidence="1" id="KW-1133">Transmembrane helix</keyword>
<keyword evidence="1" id="KW-0472">Membrane</keyword>
<keyword evidence="3" id="KW-1185">Reference proteome</keyword>
<feature type="transmembrane region" description="Helical" evidence="1">
    <location>
        <begin position="7"/>
        <end position="24"/>
    </location>
</feature>
<keyword evidence="1" id="KW-0812">Transmembrane</keyword>
<comment type="caution">
    <text evidence="2">The sequence shown here is derived from an EMBL/GenBank/DDBJ whole genome shotgun (WGS) entry which is preliminary data.</text>
</comment>
<sequence length="187" mass="21069">MKNINWKYIALVSIINLALAYVTFEGTTYANISGLVGILQNTSVMIFTVLGIWIAYAYPKAKQELKILKDKVSQNVPTVSNSELSNLITLFEAKYAEVSLLLFTLFLSAFVLGSLLFGVFLKTLYETSIFYGTFQIENVKFISLFSLYNLVAIQLLAVYLVVAKNVNFATELHSEFTDVKSIFKNKR</sequence>
<protein>
    <submittedName>
        <fullName evidence="2">Uncharacterized protein</fullName>
    </submittedName>
</protein>
<reference evidence="3" key="1">
    <citation type="journal article" date="2019" name="Int. J. Syst. Evol. Microbiol.">
        <title>The Global Catalogue of Microorganisms (GCM) 10K type strain sequencing project: providing services to taxonomists for standard genome sequencing and annotation.</title>
        <authorList>
            <consortium name="The Broad Institute Genomics Platform"/>
            <consortium name="The Broad Institute Genome Sequencing Center for Infectious Disease"/>
            <person name="Wu L."/>
            <person name="Ma J."/>
        </authorList>
    </citation>
    <scope>NUCLEOTIDE SEQUENCE [LARGE SCALE GENOMIC DNA]</scope>
    <source>
        <strain evidence="3">JCM 15608</strain>
    </source>
</reference>
<organism evidence="2 3">
    <name type="scientific">Colwellia asteriadis</name>
    <dbReference type="NCBI Taxonomy" id="517723"/>
    <lineage>
        <taxon>Bacteria</taxon>
        <taxon>Pseudomonadati</taxon>
        <taxon>Pseudomonadota</taxon>
        <taxon>Gammaproteobacteria</taxon>
        <taxon>Alteromonadales</taxon>
        <taxon>Colwelliaceae</taxon>
        <taxon>Colwellia</taxon>
    </lineage>
</organism>
<feature type="transmembrane region" description="Helical" evidence="1">
    <location>
        <begin position="141"/>
        <end position="162"/>
    </location>
</feature>
<evidence type="ECO:0000313" key="3">
    <source>
        <dbReference type="Proteomes" id="UP001500021"/>
    </source>
</evidence>
<dbReference type="RefSeq" id="WP_343819057.1">
    <property type="nucleotide sequence ID" value="NZ_BAAAFA010000016.1"/>
</dbReference>
<evidence type="ECO:0000256" key="1">
    <source>
        <dbReference type="SAM" id="Phobius"/>
    </source>
</evidence>
<feature type="transmembrane region" description="Helical" evidence="1">
    <location>
        <begin position="100"/>
        <end position="121"/>
    </location>
</feature>
<evidence type="ECO:0000313" key="2">
    <source>
        <dbReference type="EMBL" id="GAA0824006.1"/>
    </source>
</evidence>
<name>A0ABP3WKQ2_9GAMM</name>